<evidence type="ECO:0000313" key="2">
    <source>
        <dbReference type="EMBL" id="MBB4025467.1"/>
    </source>
</evidence>
<evidence type="ECO:0000256" key="1">
    <source>
        <dbReference type="SAM" id="SignalP"/>
    </source>
</evidence>
<dbReference type="GeneID" id="93103321"/>
<evidence type="ECO:0000313" key="3">
    <source>
        <dbReference type="Proteomes" id="UP000546007"/>
    </source>
</evidence>
<keyword evidence="1" id="KW-0732">Signal</keyword>
<gene>
    <name evidence="2" type="ORF">GGR14_001239</name>
</gene>
<dbReference type="RefSeq" id="WP_124316893.1">
    <property type="nucleotide sequence ID" value="NZ_AP028155.1"/>
</dbReference>
<feature type="signal peptide" evidence="1">
    <location>
        <begin position="1"/>
        <end position="20"/>
    </location>
</feature>
<dbReference type="Proteomes" id="UP000546007">
    <property type="component" value="Unassembled WGS sequence"/>
</dbReference>
<dbReference type="EMBL" id="JACIES010000002">
    <property type="protein sequence ID" value="MBB4025467.1"/>
    <property type="molecule type" value="Genomic_DNA"/>
</dbReference>
<feature type="chain" id="PRO_5031083694" evidence="1">
    <location>
        <begin position="21"/>
        <end position="228"/>
    </location>
</feature>
<accession>A0A7W6HV34</accession>
<protein>
    <submittedName>
        <fullName evidence="2">Uncharacterized protein</fullName>
    </submittedName>
</protein>
<proteinExistence type="predicted"/>
<organism evidence="2 3">
    <name type="scientific">Butyricimonas faecihominis</name>
    <dbReference type="NCBI Taxonomy" id="1472416"/>
    <lineage>
        <taxon>Bacteria</taxon>
        <taxon>Pseudomonadati</taxon>
        <taxon>Bacteroidota</taxon>
        <taxon>Bacteroidia</taxon>
        <taxon>Bacteroidales</taxon>
        <taxon>Odoribacteraceae</taxon>
        <taxon>Butyricimonas</taxon>
    </lineage>
</organism>
<name>A0A7W6HV34_9BACT</name>
<keyword evidence="3" id="KW-1185">Reference proteome</keyword>
<dbReference type="OrthoDB" id="9996595at2"/>
<comment type="caution">
    <text evidence="2">The sequence shown here is derived from an EMBL/GenBank/DDBJ whole genome shotgun (WGS) entry which is preliminary data.</text>
</comment>
<reference evidence="2 3" key="1">
    <citation type="submission" date="2020-08" db="EMBL/GenBank/DDBJ databases">
        <title>Genomic Encyclopedia of Type Strains, Phase IV (KMG-IV): sequencing the most valuable type-strain genomes for metagenomic binning, comparative biology and taxonomic classification.</title>
        <authorList>
            <person name="Goeker M."/>
        </authorList>
    </citation>
    <scope>NUCLEOTIDE SEQUENCE [LARGE SCALE GENOMIC DNA]</scope>
    <source>
        <strain evidence="2 3">DSM 105721</strain>
    </source>
</reference>
<sequence length="228" mass="26616">MKTQSNIIITFLFLIISFNACNTKTSSQFNNYNIALDTIISGYNSKDLDIYTEAQHRITSNINIYDKMQEDTLLSPMERKNLIAKLSNASLTWNQVNHIFTKIIFIPDDNNNIMGSIEVSYINHDHDNVNDTDSITILQIYTPEEMKNIQVTLADWEQDSIYNEYYLNIISLEHGSFISRLKNKDQKEFLERDVMLIYEYIQEIDSCYIAASIPLKILQKQLKEDNME</sequence>
<dbReference type="AlphaFoldDB" id="A0A7W6HV34"/>